<keyword evidence="2" id="KW-1185">Reference proteome</keyword>
<accession>A0ABN2A6L5</accession>
<name>A0ABN2A6L5_9ACTN</name>
<organism evidence="1 2">
    <name type="scientific">Kribbella lupini</name>
    <dbReference type="NCBI Taxonomy" id="291602"/>
    <lineage>
        <taxon>Bacteria</taxon>
        <taxon>Bacillati</taxon>
        <taxon>Actinomycetota</taxon>
        <taxon>Actinomycetes</taxon>
        <taxon>Propionibacteriales</taxon>
        <taxon>Kribbellaceae</taxon>
        <taxon>Kribbella</taxon>
    </lineage>
</organism>
<protein>
    <submittedName>
        <fullName evidence="1">Uncharacterized protein</fullName>
    </submittedName>
</protein>
<dbReference type="Proteomes" id="UP001500363">
    <property type="component" value="Unassembled WGS sequence"/>
</dbReference>
<proteinExistence type="predicted"/>
<gene>
    <name evidence="1" type="ORF">GCM10009741_05750</name>
</gene>
<dbReference type="RefSeq" id="WP_344168834.1">
    <property type="nucleotide sequence ID" value="NZ_BAAANC010000001.1"/>
</dbReference>
<comment type="caution">
    <text evidence="1">The sequence shown here is derived from an EMBL/GenBank/DDBJ whole genome shotgun (WGS) entry which is preliminary data.</text>
</comment>
<reference evidence="1 2" key="1">
    <citation type="journal article" date="2019" name="Int. J. Syst. Evol. Microbiol.">
        <title>The Global Catalogue of Microorganisms (GCM) 10K type strain sequencing project: providing services to taxonomists for standard genome sequencing and annotation.</title>
        <authorList>
            <consortium name="The Broad Institute Genomics Platform"/>
            <consortium name="The Broad Institute Genome Sequencing Center for Infectious Disease"/>
            <person name="Wu L."/>
            <person name="Ma J."/>
        </authorList>
    </citation>
    <scope>NUCLEOTIDE SEQUENCE [LARGE SCALE GENOMIC DNA]</scope>
    <source>
        <strain evidence="1 2">JCM 14303</strain>
    </source>
</reference>
<evidence type="ECO:0000313" key="2">
    <source>
        <dbReference type="Proteomes" id="UP001500363"/>
    </source>
</evidence>
<evidence type="ECO:0000313" key="1">
    <source>
        <dbReference type="EMBL" id="GAA1511326.1"/>
    </source>
</evidence>
<dbReference type="EMBL" id="BAAANC010000001">
    <property type="protein sequence ID" value="GAA1511326.1"/>
    <property type="molecule type" value="Genomic_DNA"/>
</dbReference>
<sequence>MSTPDERSFLRDAESMYGHEPLSELHHEVEADLGMIAASDAERVVPVSEWLVDPMEVERDEVALRSLLGAVEALEGDPDAHGE</sequence>